<proteinExistence type="predicted"/>
<evidence type="ECO:0000256" key="2">
    <source>
        <dbReference type="SAM" id="Phobius"/>
    </source>
</evidence>
<organism evidence="3 4">
    <name type="scientific">Beet yellow stunt virus</name>
    <dbReference type="NCBI Taxonomy" id="35290"/>
    <lineage>
        <taxon>Viruses</taxon>
        <taxon>Riboviria</taxon>
        <taxon>Orthornavirae</taxon>
        <taxon>Kitrinoviricota</taxon>
        <taxon>Alsuviricetes</taxon>
        <taxon>Martellivirales</taxon>
        <taxon>Closteroviridae</taxon>
        <taxon>Closterovirus</taxon>
        <taxon>Closterovirus nanobetae</taxon>
    </lineage>
</organism>
<keyword evidence="4" id="KW-1185">Reference proteome</keyword>
<reference evidence="3 4" key="2">
    <citation type="journal article" date="1996" name="Virology">
        <title>Organization of the 3'-terminal half of beet yellow stunt virus genome and implications for the evolution of closteroviruses.</title>
        <authorList>
            <person name="Karasev A.V."/>
            <person name="Nikolaeva O.V."/>
            <person name="Mushegian A.R."/>
            <person name="Lee R.F."/>
            <person name="Dawson W.O."/>
        </authorList>
    </citation>
    <scope>NUCLEOTIDE SEQUENCE [LARGE SCALE GENOMIC DNA]</scope>
</reference>
<feature type="transmembrane region" description="Helical" evidence="2">
    <location>
        <begin position="246"/>
        <end position="264"/>
    </location>
</feature>
<evidence type="ECO:0000313" key="4">
    <source>
        <dbReference type="Proteomes" id="UP000232786"/>
    </source>
</evidence>
<accession>Q89502</accession>
<dbReference type="KEGG" id="vg:40524910"/>
<evidence type="ECO:0000256" key="1">
    <source>
        <dbReference type="SAM" id="MobiDB-lite"/>
    </source>
</evidence>
<keyword evidence="2" id="KW-1133">Transmembrane helix</keyword>
<evidence type="ECO:0000313" key="3">
    <source>
        <dbReference type="EMBL" id="AAC55660.1"/>
    </source>
</evidence>
<dbReference type="EMBL" id="U51931">
    <property type="protein sequence ID" value="AAC55660.1"/>
    <property type="molecule type" value="Genomic_RNA"/>
</dbReference>
<dbReference type="Proteomes" id="UP000232786">
    <property type="component" value="Segment"/>
</dbReference>
<reference evidence="3 4" key="3">
    <citation type="journal article" date="1998" name="Phytopathology">
        <title>Characterization of the beet yellow stunt virus coat protein gene.</title>
        <authorList>
            <person name="Karasev A.V."/>
            <person name="Nikolaeva O.V."/>
            <person name="Lee R.F."/>
            <person name="Wisler G.C."/>
            <person name="Duffus J.E."/>
            <person name="Dawson W.O."/>
        </authorList>
    </citation>
    <scope>NUCLEOTIDE SEQUENCE [LARGE SCALE GENOMIC DNA]</scope>
</reference>
<dbReference type="GeneID" id="40524910"/>
<sequence length="273" mass="30416">MALYKYSALALIVDPDRRTYSFSFNLRAIFSACDARVFQGVSVCGSVLASTLPTLTSSVFEVQSNGEFLSLKRYRMNDERRRITTGAEMTIPHSDAKIFHVQVKKQIDGNTGLLVYNGPHLILGGTIVRQFDILQLGCENAYADLACPTSRFSFEVSDVLCDCPMSFEIINTSDDNNRSACTDAFYRRVVFEDSGDLLDTVDDSNSERHVEVDLRAEESSRGDPRDVDVLSSGEPEKKSVLRNRNLMCLFLLVLLLAGATIYVYPNLSRFGVS</sequence>
<keyword evidence="2" id="KW-0472">Membrane</keyword>
<protein>
    <submittedName>
        <fullName evidence="3">p30</fullName>
    </submittedName>
</protein>
<dbReference type="RefSeq" id="YP_009664805.1">
    <property type="nucleotide sequence ID" value="NC_043106.1"/>
</dbReference>
<feature type="region of interest" description="Disordered" evidence="1">
    <location>
        <begin position="212"/>
        <end position="232"/>
    </location>
</feature>
<keyword evidence="2" id="KW-0812">Transmembrane</keyword>
<reference evidence="3 4" key="1">
    <citation type="journal article" date="1994" name="J. Gen. Virol.">
        <title>Screening of the closterovirus genome by degenerate primer-mediated polymerase chain reaction.</title>
        <authorList>
            <person name="Karasev A.V."/>
            <person name="Nikolaeva O.V."/>
            <person name="Koonin E.V."/>
            <person name="Gumpf D.J."/>
            <person name="Garnsey S.M."/>
        </authorList>
    </citation>
    <scope>NUCLEOTIDE SEQUENCE [LARGE SCALE GENOMIC DNA]</scope>
</reference>
<name>Q89502_9CLOS</name>